<dbReference type="PATRIC" id="fig|476272.21.peg.904"/>
<evidence type="ECO:0000256" key="3">
    <source>
        <dbReference type="SAM" id="Phobius"/>
    </source>
</evidence>
<feature type="transmembrane region" description="Helical" evidence="3">
    <location>
        <begin position="7"/>
        <end position="32"/>
    </location>
</feature>
<comment type="caution">
    <text evidence="4">The sequence shown here is derived from an EMBL/GenBank/DDBJ whole genome shotgun (WGS) entry which is preliminary data.</text>
</comment>
<dbReference type="Proteomes" id="UP000003100">
    <property type="component" value="Unassembled WGS sequence"/>
</dbReference>
<keyword evidence="3" id="KW-0472">Membrane</keyword>
<feature type="transmembrane region" description="Helical" evidence="3">
    <location>
        <begin position="133"/>
        <end position="151"/>
    </location>
</feature>
<accession>C0CPH3</accession>
<evidence type="ECO:0000313" key="5">
    <source>
        <dbReference type="Proteomes" id="UP000003100"/>
    </source>
</evidence>
<keyword evidence="1" id="KW-0175">Coiled coil</keyword>
<sequence length="352" mass="39858">MSKFLKFIVHLVIFCTIICILALAVPSFFGIYTAVNDGTYEDTNLPMGSVTYAKEADISSLTRGEAILVQENGNIYRYNVQNVDLENKICTVVNPASSSEKEISVAVKNKVPKIIITVGVIGFLMAATKSVEGIIILGLSVLFLIILYVIAEIWKKPSKKVEEDSDGAITKTKKELKQEEKQRAKQLREEEKLIKAQDKEDRKKNKKEKRRKKKTGGFVDEIYEDELELEEEQPTMNIVQEAHEELRKEIGAATEESEHIQEQSREEALVHQTVVIPTEEVKEAVRPAEQKLEEEVQPEVRKMAIPRWSAKQLAKKAEAAGDEPEVFEDEIAKVTFFDYSEIIASGKEKKEE</sequence>
<evidence type="ECO:0000313" key="4">
    <source>
        <dbReference type="EMBL" id="EEG48333.1"/>
    </source>
</evidence>
<evidence type="ECO:0000256" key="1">
    <source>
        <dbReference type="SAM" id="Coils"/>
    </source>
</evidence>
<dbReference type="HOGENOM" id="CLU_692003_0_0_9"/>
<feature type="region of interest" description="Disordered" evidence="2">
    <location>
        <begin position="162"/>
        <end position="212"/>
    </location>
</feature>
<organism evidence="4 5">
    <name type="scientific">Blautia hydrogenotrophica (strain DSM 10507 / JCM 14656 / S5a33)</name>
    <name type="common">Ruminococcus hydrogenotrophicus</name>
    <dbReference type="NCBI Taxonomy" id="476272"/>
    <lineage>
        <taxon>Bacteria</taxon>
        <taxon>Bacillati</taxon>
        <taxon>Bacillota</taxon>
        <taxon>Clostridia</taxon>
        <taxon>Lachnospirales</taxon>
        <taxon>Lachnospiraceae</taxon>
        <taxon>Blautia</taxon>
    </lineage>
</organism>
<keyword evidence="3" id="KW-0812">Transmembrane</keyword>
<gene>
    <name evidence="4" type="ORF">RUMHYD_02774</name>
</gene>
<dbReference type="AlphaFoldDB" id="C0CPH3"/>
<proteinExistence type="predicted"/>
<reference evidence="4 5" key="2">
    <citation type="submission" date="2009-02" db="EMBL/GenBank/DDBJ databases">
        <title>Draft genome sequence of Blautia hydrogenotrophica DSM 10507 (Ruminococcus hydrogenotrophicus DSM 10507).</title>
        <authorList>
            <person name="Sudarsanam P."/>
            <person name="Ley R."/>
            <person name="Guruge J."/>
            <person name="Turnbaugh P.J."/>
            <person name="Mahowald M."/>
            <person name="Liep D."/>
            <person name="Gordon J."/>
        </authorList>
    </citation>
    <scope>NUCLEOTIDE SEQUENCE [LARGE SCALE GENOMIC DNA]</scope>
    <source>
        <strain evidence="5">DSM 10507 / JCM 14656 / S5a33</strain>
    </source>
</reference>
<reference evidence="4 5" key="1">
    <citation type="submission" date="2009-01" db="EMBL/GenBank/DDBJ databases">
        <authorList>
            <person name="Fulton L."/>
            <person name="Clifton S."/>
            <person name="Fulton B."/>
            <person name="Xu J."/>
            <person name="Minx P."/>
            <person name="Pepin K.H."/>
            <person name="Johnson M."/>
            <person name="Bhonagiri V."/>
            <person name="Nash W.E."/>
            <person name="Mardis E.R."/>
            <person name="Wilson R.K."/>
        </authorList>
    </citation>
    <scope>NUCLEOTIDE SEQUENCE [LARGE SCALE GENOMIC DNA]</scope>
    <source>
        <strain evidence="5">DSM 10507 / JCM 14656 / S5a33</strain>
    </source>
</reference>
<evidence type="ECO:0000256" key="2">
    <source>
        <dbReference type="SAM" id="MobiDB-lite"/>
    </source>
</evidence>
<keyword evidence="5" id="KW-1185">Reference proteome</keyword>
<feature type="coiled-coil region" evidence="1">
    <location>
        <begin position="236"/>
        <end position="263"/>
    </location>
</feature>
<dbReference type="GeneID" id="86822660"/>
<dbReference type="eggNOG" id="ENOG50349QX">
    <property type="taxonomic scope" value="Bacteria"/>
</dbReference>
<keyword evidence="3" id="KW-1133">Transmembrane helix</keyword>
<feature type="compositionally biased region" description="Basic and acidic residues" evidence="2">
    <location>
        <begin position="172"/>
        <end position="203"/>
    </location>
</feature>
<protein>
    <submittedName>
        <fullName evidence="4">Uncharacterized protein</fullName>
    </submittedName>
</protein>
<dbReference type="RefSeq" id="WP_005950409.1">
    <property type="nucleotide sequence ID" value="NZ_CP136423.1"/>
</dbReference>
<name>C0CPH3_BLAHS</name>
<dbReference type="EMBL" id="ACBZ01000153">
    <property type="protein sequence ID" value="EEG48333.1"/>
    <property type="molecule type" value="Genomic_DNA"/>
</dbReference>